<dbReference type="GO" id="GO:0005975">
    <property type="term" value="P:carbohydrate metabolic process"/>
    <property type="evidence" value="ECO:0007669"/>
    <property type="project" value="InterPro"/>
</dbReference>
<proteinExistence type="predicted"/>
<evidence type="ECO:0000313" key="2">
    <source>
        <dbReference type="Proteomes" id="UP000095517"/>
    </source>
</evidence>
<accession>A0A174ECG5</accession>
<dbReference type="SUPFAM" id="SSF51445">
    <property type="entry name" value="(Trans)glycosidases"/>
    <property type="match status" value="1"/>
</dbReference>
<dbReference type="EMBL" id="CYZH01000008">
    <property type="protein sequence ID" value="CUO33580.1"/>
    <property type="molecule type" value="Genomic_DNA"/>
</dbReference>
<dbReference type="InterPro" id="IPR032320">
    <property type="entry name" value="GH18_BT1044-like"/>
</dbReference>
<dbReference type="Pfam" id="PF16141">
    <property type="entry name" value="GH18_BT1044-like"/>
    <property type="match status" value="2"/>
</dbReference>
<gene>
    <name evidence="1" type="ORF">ERS852397_01818</name>
</gene>
<protein>
    <submittedName>
        <fullName evidence="1">Endo-beta-N-acetylglucosaminidase F2</fullName>
    </submittedName>
</protein>
<dbReference type="Gene3D" id="3.20.20.80">
    <property type="entry name" value="Glycosidases"/>
    <property type="match status" value="1"/>
</dbReference>
<dbReference type="Proteomes" id="UP000095517">
    <property type="component" value="Unassembled WGS sequence"/>
</dbReference>
<reference evidence="1 2" key="1">
    <citation type="submission" date="2015-09" db="EMBL/GenBank/DDBJ databases">
        <authorList>
            <consortium name="Pathogen Informatics"/>
        </authorList>
    </citation>
    <scope>NUCLEOTIDE SEQUENCE [LARGE SCALE GENOMIC DNA]</scope>
    <source>
        <strain evidence="1 2">2789STDY5608840</strain>
    </source>
</reference>
<dbReference type="InterPro" id="IPR001579">
    <property type="entry name" value="Glyco_hydro_18_chit_AS"/>
</dbReference>
<organism evidence="1 2">
    <name type="scientific">Bacteroides finegoldii</name>
    <dbReference type="NCBI Taxonomy" id="338188"/>
    <lineage>
        <taxon>Bacteria</taxon>
        <taxon>Pseudomonadati</taxon>
        <taxon>Bacteroidota</taxon>
        <taxon>Bacteroidia</taxon>
        <taxon>Bacteroidales</taxon>
        <taxon>Bacteroidaceae</taxon>
        <taxon>Bacteroides</taxon>
    </lineage>
</organism>
<dbReference type="GO" id="GO:0004553">
    <property type="term" value="F:hydrolase activity, hydrolyzing O-glycosyl compounds"/>
    <property type="evidence" value="ECO:0007669"/>
    <property type="project" value="InterPro"/>
</dbReference>
<dbReference type="AlphaFoldDB" id="A0A174ECG5"/>
<dbReference type="PROSITE" id="PS01095">
    <property type="entry name" value="GH18_1"/>
    <property type="match status" value="1"/>
</dbReference>
<dbReference type="STRING" id="338188.ERS852397_01818"/>
<dbReference type="RefSeq" id="WP_055278942.1">
    <property type="nucleotide sequence ID" value="NZ_CABIXA010000008.1"/>
</dbReference>
<name>A0A174ECG5_9BACE</name>
<evidence type="ECO:0000313" key="1">
    <source>
        <dbReference type="EMBL" id="CUO33580.1"/>
    </source>
</evidence>
<sequence length="372" mass="42475">MRRLIYFIFASVAVLVFVQCSDWTEMENKFTEPVNINSEDYYRALREYKKTDHPICFGWYSDWSGTGDDMNNQLRGIPDSMDLVSLWGGAFNLTEAQKSDLKEVREKKGTRILYCQHIMDIGRSMTPASVENDHIVDGVQYNSYEEAMAAYWGWYATGNHPTYNNHYGDGSPEGIEAAIRKYAQVIADSVNKYDYDGFDIDYEPSWGYPGNISSHPERMHILLDELSKNFGPKSGTGRILMVDGEPQTLNTESGGLLDYYVIQAYYSPGDTDLDTRFNKLLAKFGSIEDEAAILRKTVWCEDFERHKSDGGPQFTTRDGVTTYSLKGMSMYYRPGVDARIGGVGAYRFNLCRPVNDYFFMREVIQVMNPAQH</sequence>
<dbReference type="InterPro" id="IPR017853">
    <property type="entry name" value="GH"/>
</dbReference>